<dbReference type="GO" id="GO:0005886">
    <property type="term" value="C:plasma membrane"/>
    <property type="evidence" value="ECO:0007669"/>
    <property type="project" value="UniProtKB-SubCell"/>
</dbReference>
<evidence type="ECO:0000256" key="7">
    <source>
        <dbReference type="SAM" id="Phobius"/>
    </source>
</evidence>
<evidence type="ECO:0000313" key="9">
    <source>
        <dbReference type="EMBL" id="TAA28799.1"/>
    </source>
</evidence>
<comment type="similarity">
    <text evidence="6">Belongs to the ABC-4 integral membrane protein family.</text>
</comment>
<dbReference type="GO" id="GO:0022857">
    <property type="term" value="F:transmembrane transporter activity"/>
    <property type="evidence" value="ECO:0007669"/>
    <property type="project" value="TreeGrafter"/>
</dbReference>
<evidence type="ECO:0000256" key="3">
    <source>
        <dbReference type="ARBA" id="ARBA00022692"/>
    </source>
</evidence>
<evidence type="ECO:0000259" key="8">
    <source>
        <dbReference type="Pfam" id="PF02687"/>
    </source>
</evidence>
<feature type="transmembrane region" description="Helical" evidence="7">
    <location>
        <begin position="15"/>
        <end position="38"/>
    </location>
</feature>
<accession>A0A4Q8LHU4</accession>
<evidence type="ECO:0000256" key="6">
    <source>
        <dbReference type="ARBA" id="ARBA00038076"/>
    </source>
</evidence>
<name>A0A4Q8LHU4_9GAMM</name>
<evidence type="ECO:0000313" key="10">
    <source>
        <dbReference type="Proteomes" id="UP000292627"/>
    </source>
</evidence>
<dbReference type="RefSeq" id="WP_130550280.1">
    <property type="nucleotide sequence ID" value="NZ_SHMC01000001.1"/>
</dbReference>
<dbReference type="InterPro" id="IPR050250">
    <property type="entry name" value="Macrolide_Exporter_MacB"/>
</dbReference>
<dbReference type="EMBL" id="SHMC01000001">
    <property type="protein sequence ID" value="TAA28799.1"/>
    <property type="molecule type" value="Genomic_DNA"/>
</dbReference>
<evidence type="ECO:0000256" key="2">
    <source>
        <dbReference type="ARBA" id="ARBA00022475"/>
    </source>
</evidence>
<evidence type="ECO:0000256" key="4">
    <source>
        <dbReference type="ARBA" id="ARBA00022989"/>
    </source>
</evidence>
<evidence type="ECO:0000256" key="1">
    <source>
        <dbReference type="ARBA" id="ARBA00004651"/>
    </source>
</evidence>
<reference evidence="9 10" key="1">
    <citation type="submission" date="2019-02" db="EMBL/GenBank/DDBJ databases">
        <title>WGS of Pseudoxanthomonas species novum from clinical isolates.</title>
        <authorList>
            <person name="Bernier A.-M."/>
            <person name="Bernard K."/>
            <person name="Vachon A."/>
        </authorList>
    </citation>
    <scope>NUCLEOTIDE SEQUENCE [LARGE SCALE GENOMIC DNA]</scope>
    <source>
        <strain evidence="9 10">NML171200</strain>
    </source>
</reference>
<dbReference type="Pfam" id="PF02687">
    <property type="entry name" value="FtsX"/>
    <property type="match status" value="1"/>
</dbReference>
<comment type="caution">
    <text evidence="9">The sequence shown here is derived from an EMBL/GenBank/DDBJ whole genome shotgun (WGS) entry which is preliminary data.</text>
</comment>
<feature type="transmembrane region" description="Helical" evidence="7">
    <location>
        <begin position="282"/>
        <end position="310"/>
    </location>
</feature>
<dbReference type="AlphaFoldDB" id="A0A4Q8LHU4"/>
<feature type="domain" description="ABC3 transporter permease C-terminal" evidence="8">
    <location>
        <begin position="288"/>
        <end position="400"/>
    </location>
</feature>
<feature type="transmembrane region" description="Helical" evidence="7">
    <location>
        <begin position="338"/>
        <end position="359"/>
    </location>
</feature>
<dbReference type="PANTHER" id="PTHR30572">
    <property type="entry name" value="MEMBRANE COMPONENT OF TRANSPORTER-RELATED"/>
    <property type="match status" value="1"/>
</dbReference>
<keyword evidence="2" id="KW-1003">Cell membrane</keyword>
<dbReference type="InterPro" id="IPR003838">
    <property type="entry name" value="ABC3_permease_C"/>
</dbReference>
<keyword evidence="4 7" id="KW-1133">Transmembrane helix</keyword>
<proteinExistence type="inferred from homology"/>
<feature type="transmembrane region" description="Helical" evidence="7">
    <location>
        <begin position="371"/>
        <end position="393"/>
    </location>
</feature>
<comment type="subcellular location">
    <subcellularLocation>
        <location evidence="1">Cell membrane</location>
        <topology evidence="1">Multi-pass membrane protein</topology>
    </subcellularLocation>
</comment>
<evidence type="ECO:0000256" key="5">
    <source>
        <dbReference type="ARBA" id="ARBA00023136"/>
    </source>
</evidence>
<organism evidence="9 10">
    <name type="scientific">Pseudoxanthomonas winnipegensis</name>
    <dbReference type="NCBI Taxonomy" id="2480810"/>
    <lineage>
        <taxon>Bacteria</taxon>
        <taxon>Pseudomonadati</taxon>
        <taxon>Pseudomonadota</taxon>
        <taxon>Gammaproteobacteria</taxon>
        <taxon>Lysobacterales</taxon>
        <taxon>Lysobacteraceae</taxon>
        <taxon>Pseudoxanthomonas</taxon>
    </lineage>
</organism>
<dbReference type="Proteomes" id="UP000292627">
    <property type="component" value="Unassembled WGS sequence"/>
</dbReference>
<keyword evidence="3 7" id="KW-0812">Transmembrane</keyword>
<protein>
    <submittedName>
        <fullName evidence="9">FtsX-like permease family protein</fullName>
    </submittedName>
</protein>
<keyword evidence="5 7" id="KW-0472">Membrane</keyword>
<gene>
    <name evidence="9" type="ORF">EA660_04270</name>
</gene>
<dbReference type="PANTHER" id="PTHR30572:SF4">
    <property type="entry name" value="ABC TRANSPORTER PERMEASE YTRF"/>
    <property type="match status" value="1"/>
</dbReference>
<dbReference type="OrthoDB" id="9770036at2"/>
<sequence>MDIKPILSALSRHRVASVLIAMEIALACAVLCNAIFLVSARLDLMRLNSGIPEGALATVAFSGCDGCGAADVNGRAVAALAAIPGVSAVGVANTVPFGQRAGYAGINLDREGNHFGGVLHFYKFDAGAIAALGLVPSQGDRFAPDDFWTIGQEDFLPADGQVWITQALADHLWPGQAALGREFWMSDSHFRVKGVLPHLAVTDPGRSEEGLAGAEWSVVVPVTRDALLGRYVVRADPRDLPRVALAARDALARAVPEAVVDQAESAPVSSLREKYFQTDRAMAGLLVAVIAAMLLVTALGIVGLASFWVAQRTKQIGIRRALGATRTDILRYFQTENFLLASAGIALGMLLAYGGNLLLMKYFELARLPLAYLPVGALLLWIVGQLAVLGPALRAASIPPVVATRAA</sequence>